<proteinExistence type="predicted"/>
<reference evidence="3" key="1">
    <citation type="submission" date="2017-09" db="EMBL/GenBank/DDBJ databases">
        <title>FDA dAtabase for Regulatory Grade micrObial Sequences (FDA-ARGOS): Supporting development and validation of Infectious Disease Dx tests.</title>
        <authorList>
            <person name="Minogue T."/>
            <person name="Wolcott M."/>
            <person name="Wasieloski L."/>
            <person name="Aguilar W."/>
            <person name="Moore D."/>
            <person name="Tallon L."/>
            <person name="Sadzewicz L."/>
            <person name="Ott S."/>
            <person name="Zhao X."/>
            <person name="Nagaraj S."/>
            <person name="Vavikolanu K."/>
            <person name="Aluvathingal J."/>
            <person name="Nadendla S."/>
            <person name="Sichtig H."/>
        </authorList>
    </citation>
    <scope>NUCLEOTIDE SEQUENCE [LARGE SCALE GENOMIC DNA]</scope>
    <source>
        <strain evidence="3">FDAARGOS_387</strain>
    </source>
</reference>
<dbReference type="PANTHER" id="PTHR42785:SF1">
    <property type="entry name" value="DNA TOPOISOMERASE"/>
    <property type="match status" value="1"/>
</dbReference>
<feature type="domain" description="DNA topoisomerase type IA zn finger" evidence="1">
    <location>
        <begin position="105"/>
        <end position="141"/>
    </location>
</feature>
<gene>
    <name evidence="2" type="ORF">CRN84_00130</name>
</gene>
<dbReference type="AlphaFoldDB" id="A0A2C6DC64"/>
<dbReference type="OrthoDB" id="6412825at2"/>
<dbReference type="GO" id="GO:0003917">
    <property type="term" value="F:DNA topoisomerase type I (single strand cut, ATP-independent) activity"/>
    <property type="evidence" value="ECO:0007669"/>
    <property type="project" value="InterPro"/>
</dbReference>
<feature type="domain" description="DNA topoisomerase type IA zn finger" evidence="1">
    <location>
        <begin position="62"/>
        <end position="98"/>
    </location>
</feature>
<dbReference type="InterPro" id="IPR013498">
    <property type="entry name" value="Topo_IA_Znf"/>
</dbReference>
<sequence length="188" mass="20923">MTKTALFAGKNEEVCPECGAPLVIRSGKQGPFKGCSRYPECTYILSFKPQSDGHVVKVLEGQYCPQCNETLVLRQGRYGMFIGCSSYPACEYIASIDKPDETHIACPQCKDGKLLQRKSRYGKVFHSCDRYPECQFTLNHTPVAGTCAVCNYPLLLEKRTSQGVRLFCASKLCGKQVPIDESTDKNEE</sequence>
<name>A0A2C6DC64_9GAMM</name>
<dbReference type="GO" id="GO:0005694">
    <property type="term" value="C:chromosome"/>
    <property type="evidence" value="ECO:0007669"/>
    <property type="project" value="InterPro"/>
</dbReference>
<dbReference type="STRING" id="1111728.GCA_000427805_03679"/>
<dbReference type="Pfam" id="PF01396">
    <property type="entry name" value="Zn_ribbon_Top1"/>
    <property type="match status" value="3"/>
</dbReference>
<organism evidence="2 3">
    <name type="scientific">Budvicia aquatica</name>
    <dbReference type="NCBI Taxonomy" id="82979"/>
    <lineage>
        <taxon>Bacteria</taxon>
        <taxon>Pseudomonadati</taxon>
        <taxon>Pseudomonadota</taxon>
        <taxon>Gammaproteobacteria</taxon>
        <taxon>Enterobacterales</taxon>
        <taxon>Budviciaceae</taxon>
        <taxon>Budvicia</taxon>
    </lineage>
</organism>
<feature type="domain" description="DNA topoisomerase type IA zn finger" evidence="1">
    <location>
        <begin position="13"/>
        <end position="49"/>
    </location>
</feature>
<evidence type="ECO:0000313" key="2">
    <source>
        <dbReference type="EMBL" id="PHI27848.1"/>
    </source>
</evidence>
<dbReference type="Proteomes" id="UP000224974">
    <property type="component" value="Unassembled WGS sequence"/>
</dbReference>
<accession>A0A2C6DC64</accession>
<evidence type="ECO:0000259" key="1">
    <source>
        <dbReference type="Pfam" id="PF01396"/>
    </source>
</evidence>
<dbReference type="InterPro" id="IPR000380">
    <property type="entry name" value="Topo_IA"/>
</dbReference>
<dbReference type="GO" id="GO:0006265">
    <property type="term" value="P:DNA topological change"/>
    <property type="evidence" value="ECO:0007669"/>
    <property type="project" value="InterPro"/>
</dbReference>
<dbReference type="Gene3D" id="3.30.65.10">
    <property type="entry name" value="Bacterial Topoisomerase I, domain 1"/>
    <property type="match status" value="3"/>
</dbReference>
<protein>
    <recommendedName>
        <fullName evidence="1">DNA topoisomerase type IA zn finger domain-containing protein</fullName>
    </recommendedName>
</protein>
<comment type="caution">
    <text evidence="2">The sequence shown here is derived from an EMBL/GenBank/DDBJ whole genome shotgun (WGS) entry which is preliminary data.</text>
</comment>
<dbReference type="GO" id="GO:0003677">
    <property type="term" value="F:DNA binding"/>
    <property type="evidence" value="ECO:0007669"/>
    <property type="project" value="InterPro"/>
</dbReference>
<dbReference type="EMBL" id="PDDX01000001">
    <property type="protein sequence ID" value="PHI27848.1"/>
    <property type="molecule type" value="Genomic_DNA"/>
</dbReference>
<dbReference type="SUPFAM" id="SSF57783">
    <property type="entry name" value="Zinc beta-ribbon"/>
    <property type="match status" value="2"/>
</dbReference>
<keyword evidence="3" id="KW-1185">Reference proteome</keyword>
<dbReference type="PANTHER" id="PTHR42785">
    <property type="entry name" value="DNA TOPOISOMERASE, TYPE IA, CORE"/>
    <property type="match status" value="1"/>
</dbReference>
<evidence type="ECO:0000313" key="3">
    <source>
        <dbReference type="Proteomes" id="UP000224974"/>
    </source>
</evidence>
<dbReference type="RefSeq" id="WP_029095713.1">
    <property type="nucleotide sequence ID" value="NZ_BRLG01000004.1"/>
</dbReference>